<proteinExistence type="predicted"/>
<dbReference type="AlphaFoldDB" id="A0A6C0KK45"/>
<accession>A0A6C0KK45</accession>
<sequence length="219" mass="25549">MNKPPQVECLYSIFPKEICFVICKYAAPNIKKKNIKYQLYRRLYCEQLLIAHKDEQFVTPRGECIIEYPPQFGQHVTETSPNIQWSRARSIYIKSKHKGKQELASSYETHPSVYNFNVIPESLFCEWEENIPNIPSLNNNNKNMVYINKKYMHWILSIYAPMISPPTSNSWGGYESYDYNSLGATPWHYGIQKSLILNQLDATYANADHKTKIRALLSI</sequence>
<organism evidence="1">
    <name type="scientific">viral metagenome</name>
    <dbReference type="NCBI Taxonomy" id="1070528"/>
    <lineage>
        <taxon>unclassified sequences</taxon>
        <taxon>metagenomes</taxon>
        <taxon>organismal metagenomes</taxon>
    </lineage>
</organism>
<reference evidence="1" key="1">
    <citation type="journal article" date="2020" name="Nature">
        <title>Giant virus diversity and host interactions through global metagenomics.</title>
        <authorList>
            <person name="Schulz F."/>
            <person name="Roux S."/>
            <person name="Paez-Espino D."/>
            <person name="Jungbluth S."/>
            <person name="Walsh D.A."/>
            <person name="Denef V.J."/>
            <person name="McMahon K.D."/>
            <person name="Konstantinidis K.T."/>
            <person name="Eloe-Fadrosh E.A."/>
            <person name="Kyrpides N.C."/>
            <person name="Woyke T."/>
        </authorList>
    </citation>
    <scope>NUCLEOTIDE SEQUENCE</scope>
    <source>
        <strain evidence="1">GVMAG-S-3300012919-55</strain>
    </source>
</reference>
<protein>
    <submittedName>
        <fullName evidence="1">Uncharacterized protein</fullName>
    </submittedName>
</protein>
<evidence type="ECO:0000313" key="1">
    <source>
        <dbReference type="EMBL" id="QHU17541.1"/>
    </source>
</evidence>
<name>A0A6C0KK45_9ZZZZ</name>
<dbReference type="EMBL" id="MN740916">
    <property type="protein sequence ID" value="QHU17541.1"/>
    <property type="molecule type" value="Genomic_DNA"/>
</dbReference>